<dbReference type="InterPro" id="IPR050595">
    <property type="entry name" value="Bact_response_regulator"/>
</dbReference>
<dbReference type="PANTHER" id="PTHR44591:SF21">
    <property type="entry name" value="TWO-COMPONENT RESPONSE REGULATOR"/>
    <property type="match status" value="1"/>
</dbReference>
<sequence length="137" mass="14846">MMETSWTFGRCLLLVEDDPSNRMTLAALLEEAGFAVVTAGSYAEAEKWLNHPRPIDAVLLDQSLGDGFGTGLIPLVRHHMPGAKVVFVTGADSAIDMPVDAVFRKGDHFEALLAFLFKLLPQRPLGMSSSAPGPRRP</sequence>
<name>A0A540WI91_9BACT</name>
<keyword evidence="5" id="KW-1185">Reference proteome</keyword>
<evidence type="ECO:0000256" key="2">
    <source>
        <dbReference type="PROSITE-ProRule" id="PRU00169"/>
    </source>
</evidence>
<feature type="domain" description="Response regulatory" evidence="3">
    <location>
        <begin position="11"/>
        <end position="120"/>
    </location>
</feature>
<gene>
    <name evidence="4" type="ORF">FJV41_48320</name>
</gene>
<dbReference type="GO" id="GO:0000160">
    <property type="term" value="P:phosphorelay signal transduction system"/>
    <property type="evidence" value="ECO:0007669"/>
    <property type="project" value="InterPro"/>
</dbReference>
<evidence type="ECO:0000259" key="3">
    <source>
        <dbReference type="PROSITE" id="PS50110"/>
    </source>
</evidence>
<organism evidence="4 5">
    <name type="scientific">Myxococcus llanfairpwllgwyngyllgogerychwyrndrobwllllantysiliogogogochensis</name>
    <dbReference type="NCBI Taxonomy" id="2590453"/>
    <lineage>
        <taxon>Bacteria</taxon>
        <taxon>Pseudomonadati</taxon>
        <taxon>Myxococcota</taxon>
        <taxon>Myxococcia</taxon>
        <taxon>Myxococcales</taxon>
        <taxon>Cystobacterineae</taxon>
        <taxon>Myxococcaceae</taxon>
        <taxon>Myxococcus</taxon>
    </lineage>
</organism>
<dbReference type="PROSITE" id="PS50110">
    <property type="entry name" value="RESPONSE_REGULATORY"/>
    <property type="match status" value="1"/>
</dbReference>
<proteinExistence type="predicted"/>
<dbReference type="InterPro" id="IPR001789">
    <property type="entry name" value="Sig_transdc_resp-reg_receiver"/>
</dbReference>
<accession>A0A540WI91</accession>
<protein>
    <submittedName>
        <fullName evidence="4">Response regulator</fullName>
    </submittedName>
</protein>
<dbReference type="InterPro" id="IPR011006">
    <property type="entry name" value="CheY-like_superfamily"/>
</dbReference>
<dbReference type="SMART" id="SM00448">
    <property type="entry name" value="REC"/>
    <property type="match status" value="1"/>
</dbReference>
<dbReference type="SUPFAM" id="SSF52172">
    <property type="entry name" value="CheY-like"/>
    <property type="match status" value="1"/>
</dbReference>
<dbReference type="Pfam" id="PF00072">
    <property type="entry name" value="Response_reg"/>
    <property type="match status" value="1"/>
</dbReference>
<dbReference type="CDD" id="cd00156">
    <property type="entry name" value="REC"/>
    <property type="match status" value="1"/>
</dbReference>
<comment type="caution">
    <text evidence="4">The sequence shown here is derived from an EMBL/GenBank/DDBJ whole genome shotgun (WGS) entry which is preliminary data.</text>
</comment>
<dbReference type="EMBL" id="VIFM01000463">
    <property type="protein sequence ID" value="TQF08739.1"/>
    <property type="molecule type" value="Genomic_DNA"/>
</dbReference>
<evidence type="ECO:0000256" key="1">
    <source>
        <dbReference type="ARBA" id="ARBA00022553"/>
    </source>
</evidence>
<keyword evidence="1 2" id="KW-0597">Phosphoprotein</keyword>
<feature type="modified residue" description="4-aspartylphosphate" evidence="2">
    <location>
        <position position="61"/>
    </location>
</feature>
<dbReference type="Proteomes" id="UP000315369">
    <property type="component" value="Unassembled WGS sequence"/>
</dbReference>
<evidence type="ECO:0000313" key="4">
    <source>
        <dbReference type="EMBL" id="TQF08739.1"/>
    </source>
</evidence>
<dbReference type="PANTHER" id="PTHR44591">
    <property type="entry name" value="STRESS RESPONSE REGULATOR PROTEIN 1"/>
    <property type="match status" value="1"/>
</dbReference>
<reference evidence="4 5" key="1">
    <citation type="submission" date="2019-06" db="EMBL/GenBank/DDBJ databases">
        <authorList>
            <person name="Livingstone P."/>
            <person name="Whitworth D."/>
        </authorList>
    </citation>
    <scope>NUCLEOTIDE SEQUENCE [LARGE SCALE GENOMIC DNA]</scope>
    <source>
        <strain evidence="4 5">AM401</strain>
    </source>
</reference>
<evidence type="ECO:0000313" key="5">
    <source>
        <dbReference type="Proteomes" id="UP000315369"/>
    </source>
</evidence>
<dbReference type="OrthoDB" id="5381863at2"/>
<dbReference type="Gene3D" id="3.40.50.2300">
    <property type="match status" value="1"/>
</dbReference>
<dbReference type="AlphaFoldDB" id="A0A540WI91"/>